<evidence type="ECO:0000259" key="1">
    <source>
        <dbReference type="PROSITE" id="PS51379"/>
    </source>
</evidence>
<dbReference type="SUPFAM" id="SSF54862">
    <property type="entry name" value="4Fe-4S ferredoxins"/>
    <property type="match status" value="1"/>
</dbReference>
<reference evidence="2 3" key="1">
    <citation type="submission" date="2016-02" db="EMBL/GenBank/DDBJ databases">
        <title>Anaerosporomusa subterraneum gen. nov., sp. nov., a spore-forming obligate anaerobe isolated from saprolite.</title>
        <authorList>
            <person name="Choi J.K."/>
            <person name="Shah M."/>
            <person name="Yee N."/>
        </authorList>
    </citation>
    <scope>NUCLEOTIDE SEQUENCE [LARGE SCALE GENOMIC DNA]</scope>
    <source>
        <strain evidence="2 3">RU4</strain>
    </source>
</reference>
<comment type="caution">
    <text evidence="2">The sequence shown here is derived from an EMBL/GenBank/DDBJ whole genome shotgun (WGS) entry which is preliminary data.</text>
</comment>
<dbReference type="AlphaFoldDB" id="A0A154BLH0"/>
<sequence>MEITKTQIVEYARGLGATLVGITPASRWDEYDEVEDPYRPASIWPETKSVIVLGVPVLLPILESTPSINYVELYDTSNVLLDQIAYRLAVYLTENGHGSIFLPRDAYGDIEILVRKPFAAFSHVFAGKYAGLGTIGYSHVLLNKKYGPRVRYVSVFTNLELEPDLVIKKELCIKCCVCQKLCPSQAFITRDDQIIAKMNKKACAKHHAQLRKEHRYPCGICIKVCPVGEDREIFNSKDIKVYLEEKEAICRNPDDPRYKRWVHLRKHGSNGDRLF</sequence>
<proteinExistence type="predicted"/>
<dbReference type="PANTHER" id="PTHR42827">
    <property type="entry name" value="IRON-SULFUR CLUSTER-BINDING PROTEIN-RELATED"/>
    <property type="match status" value="1"/>
</dbReference>
<dbReference type="Proteomes" id="UP000076268">
    <property type="component" value="Unassembled WGS sequence"/>
</dbReference>
<dbReference type="STRING" id="1794912.AXX12_16490"/>
<evidence type="ECO:0000313" key="2">
    <source>
        <dbReference type="EMBL" id="KYZ74819.1"/>
    </source>
</evidence>
<dbReference type="InterPro" id="IPR017896">
    <property type="entry name" value="4Fe4S_Fe-S-bd"/>
</dbReference>
<feature type="domain" description="4Fe-4S ferredoxin-type" evidence="1">
    <location>
        <begin position="163"/>
        <end position="192"/>
    </location>
</feature>
<accession>A0A154BLH0</accession>
<dbReference type="RefSeq" id="WP_066245927.1">
    <property type="nucleotide sequence ID" value="NZ_LSGP01000028.1"/>
</dbReference>
<gene>
    <name evidence="2" type="ORF">AXX12_16490</name>
</gene>
<organism evidence="2 3">
    <name type="scientific">Anaerosporomusa subterranea</name>
    <dbReference type="NCBI Taxonomy" id="1794912"/>
    <lineage>
        <taxon>Bacteria</taxon>
        <taxon>Bacillati</taxon>
        <taxon>Bacillota</taxon>
        <taxon>Negativicutes</taxon>
        <taxon>Acetonemataceae</taxon>
        <taxon>Anaerosporomusa</taxon>
    </lineage>
</organism>
<dbReference type="PANTHER" id="PTHR42827:SF1">
    <property type="entry name" value="IRON-SULFUR CLUSTER-BINDING PROTEIN"/>
    <property type="match status" value="1"/>
</dbReference>
<dbReference type="PROSITE" id="PS51379">
    <property type="entry name" value="4FE4S_FER_2"/>
    <property type="match status" value="1"/>
</dbReference>
<dbReference type="EMBL" id="LSGP01000028">
    <property type="protein sequence ID" value="KYZ74819.1"/>
    <property type="molecule type" value="Genomic_DNA"/>
</dbReference>
<dbReference type="Gene3D" id="3.30.70.20">
    <property type="match status" value="1"/>
</dbReference>
<keyword evidence="3" id="KW-1185">Reference proteome</keyword>
<evidence type="ECO:0000313" key="3">
    <source>
        <dbReference type="Proteomes" id="UP000076268"/>
    </source>
</evidence>
<name>A0A154BLH0_ANASB</name>
<dbReference type="OrthoDB" id="9815745at2"/>
<protein>
    <submittedName>
        <fullName evidence="2">(Fe-S)-binding protein</fullName>
    </submittedName>
</protein>